<protein>
    <recommendedName>
        <fullName evidence="1">RNA-directed DNA polymerase</fullName>
        <ecNumber evidence="1">2.7.7.49</ecNumber>
    </recommendedName>
</protein>
<evidence type="ECO:0000256" key="8">
    <source>
        <dbReference type="ARBA" id="ARBA00022918"/>
    </source>
</evidence>
<dbReference type="PANTHER" id="PTHR37984:SF5">
    <property type="entry name" value="PROTEIN NYNRIN-LIKE"/>
    <property type="match status" value="1"/>
</dbReference>
<dbReference type="Pfam" id="PF23055">
    <property type="entry name" value="DUF7041"/>
    <property type="match status" value="1"/>
</dbReference>
<feature type="domain" description="Integrase catalytic" evidence="12">
    <location>
        <begin position="958"/>
        <end position="1130"/>
    </location>
</feature>
<organism evidence="13 14">
    <name type="scientific">Trichuris muris</name>
    <name type="common">Mouse whipworm</name>
    <dbReference type="NCBI Taxonomy" id="70415"/>
    <lineage>
        <taxon>Eukaryota</taxon>
        <taxon>Metazoa</taxon>
        <taxon>Ecdysozoa</taxon>
        <taxon>Nematoda</taxon>
        <taxon>Enoplea</taxon>
        <taxon>Dorylaimia</taxon>
        <taxon>Trichinellida</taxon>
        <taxon>Trichuridae</taxon>
        <taxon>Trichuris</taxon>
    </lineage>
</organism>
<accession>A0A5S6QSF8</accession>
<sequence length="1507" mass="170013">MNTPHTDSIHTSASVAVKLPSFWPHNAKVWFAQAEAQFALNRITVSLTKFYYIIASLNDIVSVEVEDLVEPHGDSPYEYLKEKLLKRFTKTEEDHFRTLTDVSLIGDQRPSHMLREMRRAAAGMLNPEGAFFRQLFLHRLPNNIQLILKTLHTASIDELAQRADEMMTVNGSVNVVTGTETSEDSTELESLRRQSSRHQVTHQTPRHSPFFSFAIIDYLLLSSEVWPSSPSLPFTVQLSGKLTRRALQTDKMSKKFFLVDTGSEVSVLPVRSNSHGQLLQPSRIVLIAANGAPITTFGSRQLTVDFGIGQPLKWSFVIAKVRQPILGADFFRHFNLLVDVKQKQLINAQTYAVEKGITLRTKLPSGTHALRRATSTLPSILARYPMLITCSKMDEPVRHAVEHRIVTSGPPVFSRPRRLPSEKLQVAKKEFDALLQMGVIQPSSSNWASPLHMVPKKQAGDWRPCGDYRRLNNATKPDRYPIPHLNDFSSQLNGRRVFSKIDLIRAYHQVPVHPEDVHKTAITTPFGLYEYLRMPFGLRNAAQTFQRLMDEVTRGLDFCFVYLDDILVASKTAKEHNIHLEELFRRFNKYGVKLNPDKCVFHASSLEFLGFHLSADGIRPLEEKVTAIERFPKPTTMNELRRFLGCINFYRRFIPKAATLLAPLERLVSSKSGNKALQLTSEAVSAFQKVKQVLAEAVLLSHPAENAPLSLVVDASDNAAGAVLQQKLEGHWNPLSFFSRRFQPRETKYSAFGRELLAIYLAVRHFRYLLEGRQFAILTDHKPLVQAIQRGSGTHNPREVRHLDYITSFTSDVRHIRGNKNLVADALSRVSISSVSLILDTAMLKSLAEAQVVDEELPDLKNSSKLRITKIDVPDVDITLWCDTANGRIRPYVPQSMRRQIFDALHALSHPSIRGTRRLISQHYIWPAMNREVGQWTRNCLPCQRCKVQRHTRAPPTIFEVPDKRFDHVHVDLVGPLPRSRGCAYLLTMVDRYTRWPEAVPIPNAEAATVARAFMSTWIARFGIPAKVTTDQGKQFQSSLWHKLTSIFGIRLAPTTAYHPQTNGLVERLHRQLKAALTAHTQSGFAWTDALPLVLLGLRSSVKEDLSYASSELVYGTSLRLPGIFFTKETPRKFAELSDELRIFFSSIRPVPTRGAPTYKWFVPKGRANLFGHHGKKLSRVLESASVAKSTMSFGAVSFTLAVAAGGAYTLYYCLSSLMHSRKYYWLRNKVVLITGASSGLGESLARQFYLQGCKVILTARNVDKLQQVKTSITASDALRVPNTVQLHQPECYYVDLSNGDTIEKLVDDILEKHQKVDILINNAGVSIRATALSTTMHVHRQLMEVNYFGHVHLTHSFLHRKVELKSIVCISSVQSLISIPDRSAYAASKHAFHAYFDCLRAELGDQGVQVLVVCPAYVRTRLSLNALDGQGRNHGQMDTATLHGMDPDRAAIQVLKAVVDNEEELILAPPRIRLAILLRVIWPSLFFWLMRRRATEAKAKLEQQAL</sequence>
<keyword evidence="4" id="KW-0548">Nucleotidyltransferase</keyword>
<dbReference type="GO" id="GO:0006508">
    <property type="term" value="P:proteolysis"/>
    <property type="evidence" value="ECO:0007669"/>
    <property type="project" value="UniProtKB-KW"/>
</dbReference>
<dbReference type="FunFam" id="3.10.20.370:FF:000001">
    <property type="entry name" value="Retrovirus-related Pol polyprotein from transposon 17.6-like protein"/>
    <property type="match status" value="1"/>
</dbReference>
<dbReference type="Gene3D" id="3.40.50.720">
    <property type="entry name" value="NAD(P)-binding Rossmann-like Domain"/>
    <property type="match status" value="1"/>
</dbReference>
<keyword evidence="13" id="KW-1185">Reference proteome</keyword>
<dbReference type="STRING" id="70415.A0A5S6QSF8"/>
<dbReference type="Proteomes" id="UP000046395">
    <property type="component" value="Unassembled WGS sequence"/>
</dbReference>
<keyword evidence="2" id="KW-0645">Protease</keyword>
<evidence type="ECO:0000256" key="10">
    <source>
        <dbReference type="SAM" id="MobiDB-lite"/>
    </source>
</evidence>
<evidence type="ECO:0000256" key="3">
    <source>
        <dbReference type="ARBA" id="ARBA00022679"/>
    </source>
</evidence>
<dbReference type="GO" id="GO:0015074">
    <property type="term" value="P:DNA integration"/>
    <property type="evidence" value="ECO:0007669"/>
    <property type="project" value="InterPro"/>
</dbReference>
<dbReference type="WBParaSite" id="TMUE_2000010160.1">
    <property type="protein sequence ID" value="TMUE_2000010160.1"/>
    <property type="gene ID" value="WBGene00300865"/>
</dbReference>
<dbReference type="InterPro" id="IPR021109">
    <property type="entry name" value="Peptidase_aspartic_dom_sf"/>
</dbReference>
<feature type="region of interest" description="Disordered" evidence="10">
    <location>
        <begin position="179"/>
        <end position="203"/>
    </location>
</feature>
<dbReference type="Pfam" id="PF00665">
    <property type="entry name" value="rve"/>
    <property type="match status" value="1"/>
</dbReference>
<dbReference type="SUPFAM" id="SSF53098">
    <property type="entry name" value="Ribonuclease H-like"/>
    <property type="match status" value="1"/>
</dbReference>
<keyword evidence="9" id="KW-0511">Multifunctional enzyme</keyword>
<evidence type="ECO:0000256" key="2">
    <source>
        <dbReference type="ARBA" id="ARBA00022670"/>
    </source>
</evidence>
<dbReference type="Gene3D" id="2.40.70.10">
    <property type="entry name" value="Acid Proteases"/>
    <property type="match status" value="1"/>
</dbReference>
<dbReference type="GO" id="GO:0004519">
    <property type="term" value="F:endonuclease activity"/>
    <property type="evidence" value="ECO:0007669"/>
    <property type="project" value="UniProtKB-KW"/>
</dbReference>
<evidence type="ECO:0000313" key="13">
    <source>
        <dbReference type="Proteomes" id="UP000046395"/>
    </source>
</evidence>
<dbReference type="InterPro" id="IPR050951">
    <property type="entry name" value="Retrovirus_Pol_polyprotein"/>
</dbReference>
<dbReference type="GO" id="GO:0003964">
    <property type="term" value="F:RNA-directed DNA polymerase activity"/>
    <property type="evidence" value="ECO:0007669"/>
    <property type="project" value="UniProtKB-KW"/>
</dbReference>
<feature type="domain" description="Reverse transcriptase" evidence="11">
    <location>
        <begin position="435"/>
        <end position="613"/>
    </location>
</feature>
<dbReference type="PANTHER" id="PTHR37984">
    <property type="entry name" value="PROTEIN CBG26694"/>
    <property type="match status" value="1"/>
</dbReference>
<dbReference type="InterPro" id="IPR041588">
    <property type="entry name" value="Integrase_H2C2"/>
</dbReference>
<dbReference type="InterPro" id="IPR000477">
    <property type="entry name" value="RT_dom"/>
</dbReference>
<keyword evidence="3" id="KW-0808">Transferase</keyword>
<dbReference type="PROSITE" id="PS50878">
    <property type="entry name" value="RT_POL"/>
    <property type="match status" value="1"/>
</dbReference>
<evidence type="ECO:0000256" key="6">
    <source>
        <dbReference type="ARBA" id="ARBA00022759"/>
    </source>
</evidence>
<dbReference type="PRINTS" id="PR00081">
    <property type="entry name" value="GDHRDH"/>
</dbReference>
<dbReference type="PROSITE" id="PS50994">
    <property type="entry name" value="INTEGRASE"/>
    <property type="match status" value="1"/>
</dbReference>
<keyword evidence="6" id="KW-0255">Endonuclease</keyword>
<dbReference type="CDD" id="cd09274">
    <property type="entry name" value="RNase_HI_RT_Ty3"/>
    <property type="match status" value="1"/>
</dbReference>
<dbReference type="InterPro" id="IPR012337">
    <property type="entry name" value="RNaseH-like_sf"/>
</dbReference>
<dbReference type="Pfam" id="PF00106">
    <property type="entry name" value="adh_short"/>
    <property type="match status" value="1"/>
</dbReference>
<dbReference type="FunFam" id="3.10.10.10:FF:000007">
    <property type="entry name" value="Retrovirus-related Pol polyprotein from transposon 17.6-like Protein"/>
    <property type="match status" value="1"/>
</dbReference>
<keyword evidence="5" id="KW-0540">Nuclease</keyword>
<dbReference type="GO" id="GO:0003676">
    <property type="term" value="F:nucleic acid binding"/>
    <property type="evidence" value="ECO:0007669"/>
    <property type="project" value="InterPro"/>
</dbReference>
<keyword evidence="8" id="KW-0695">RNA-directed DNA polymerase</keyword>
<dbReference type="SUPFAM" id="SSF51735">
    <property type="entry name" value="NAD(P)-binding Rossmann-fold domains"/>
    <property type="match status" value="1"/>
</dbReference>
<dbReference type="SUPFAM" id="SSF56672">
    <property type="entry name" value="DNA/RNA polymerases"/>
    <property type="match status" value="1"/>
</dbReference>
<dbReference type="InterPro" id="IPR057326">
    <property type="entry name" value="KR_dom"/>
</dbReference>
<keyword evidence="7" id="KW-0378">Hydrolase</keyword>
<dbReference type="FunFam" id="3.30.420.10:FF:000032">
    <property type="entry name" value="Retrovirus-related Pol polyprotein from transposon 297-like Protein"/>
    <property type="match status" value="1"/>
</dbReference>
<evidence type="ECO:0000256" key="4">
    <source>
        <dbReference type="ARBA" id="ARBA00022695"/>
    </source>
</evidence>
<dbReference type="InterPro" id="IPR002347">
    <property type="entry name" value="SDR_fam"/>
</dbReference>
<dbReference type="GO" id="GO:0008233">
    <property type="term" value="F:peptidase activity"/>
    <property type="evidence" value="ECO:0007669"/>
    <property type="project" value="UniProtKB-KW"/>
</dbReference>
<evidence type="ECO:0000313" key="14">
    <source>
        <dbReference type="WBParaSite" id="TMUE_2000010160.1"/>
    </source>
</evidence>
<dbReference type="Pfam" id="PF17921">
    <property type="entry name" value="Integrase_H2C2"/>
    <property type="match status" value="1"/>
</dbReference>
<dbReference type="EC" id="2.7.7.49" evidence="1"/>
<dbReference type="InterPro" id="IPR043128">
    <property type="entry name" value="Rev_trsase/Diguanyl_cyclase"/>
</dbReference>
<dbReference type="InterPro" id="IPR036291">
    <property type="entry name" value="NAD(P)-bd_dom_sf"/>
</dbReference>
<evidence type="ECO:0000259" key="11">
    <source>
        <dbReference type="PROSITE" id="PS50878"/>
    </source>
</evidence>
<dbReference type="SMART" id="SM00822">
    <property type="entry name" value="PKS_KR"/>
    <property type="match status" value="1"/>
</dbReference>
<dbReference type="InterPro" id="IPR043502">
    <property type="entry name" value="DNA/RNA_pol_sf"/>
</dbReference>
<dbReference type="InterPro" id="IPR055469">
    <property type="entry name" value="DUF7041"/>
</dbReference>
<dbReference type="Pfam" id="PF00078">
    <property type="entry name" value="RVT_1"/>
    <property type="match status" value="1"/>
</dbReference>
<dbReference type="Gene3D" id="3.30.70.270">
    <property type="match status" value="2"/>
</dbReference>
<dbReference type="Gene3D" id="1.10.340.70">
    <property type="match status" value="1"/>
</dbReference>
<dbReference type="Gene3D" id="3.30.420.10">
    <property type="entry name" value="Ribonuclease H-like superfamily/Ribonuclease H"/>
    <property type="match status" value="1"/>
</dbReference>
<dbReference type="FunFam" id="3.30.70.270:FF:000164">
    <property type="match status" value="1"/>
</dbReference>
<evidence type="ECO:0000259" key="12">
    <source>
        <dbReference type="PROSITE" id="PS50994"/>
    </source>
</evidence>
<evidence type="ECO:0000256" key="5">
    <source>
        <dbReference type="ARBA" id="ARBA00022722"/>
    </source>
</evidence>
<dbReference type="InterPro" id="IPR041577">
    <property type="entry name" value="RT_RNaseH_2"/>
</dbReference>
<dbReference type="SUPFAM" id="SSF50630">
    <property type="entry name" value="Acid proteases"/>
    <property type="match status" value="1"/>
</dbReference>
<evidence type="ECO:0000256" key="7">
    <source>
        <dbReference type="ARBA" id="ARBA00022801"/>
    </source>
</evidence>
<dbReference type="InterPro" id="IPR001584">
    <property type="entry name" value="Integrase_cat-core"/>
</dbReference>
<dbReference type="CDD" id="cd01647">
    <property type="entry name" value="RT_LTR"/>
    <property type="match status" value="1"/>
</dbReference>
<dbReference type="Gene3D" id="3.10.10.10">
    <property type="entry name" value="HIV Type 1 Reverse Transcriptase, subunit A, domain 1"/>
    <property type="match status" value="1"/>
</dbReference>
<proteinExistence type="predicted"/>
<name>A0A5S6QSF8_TRIMR</name>
<evidence type="ECO:0000256" key="1">
    <source>
        <dbReference type="ARBA" id="ARBA00012493"/>
    </source>
</evidence>
<reference evidence="14" key="1">
    <citation type="submission" date="2019-12" db="UniProtKB">
        <authorList>
            <consortium name="WormBaseParasite"/>
        </authorList>
    </citation>
    <scope>IDENTIFICATION</scope>
</reference>
<evidence type="ECO:0000256" key="9">
    <source>
        <dbReference type="ARBA" id="ARBA00023268"/>
    </source>
</evidence>
<dbReference type="GO" id="GO:0042575">
    <property type="term" value="C:DNA polymerase complex"/>
    <property type="evidence" value="ECO:0007669"/>
    <property type="project" value="UniProtKB-ARBA"/>
</dbReference>
<dbReference type="FunFam" id="3.30.70.270:FF:000020">
    <property type="entry name" value="Transposon Tf2-6 polyprotein-like Protein"/>
    <property type="match status" value="1"/>
</dbReference>
<dbReference type="InterPro" id="IPR036397">
    <property type="entry name" value="RNaseH_sf"/>
</dbReference>
<dbReference type="Pfam" id="PF17919">
    <property type="entry name" value="RT_RNaseH_2"/>
    <property type="match status" value="1"/>
</dbReference>